<accession>A0ABR3MPC2</accession>
<feature type="compositionally biased region" description="Basic and acidic residues" evidence="1">
    <location>
        <begin position="119"/>
        <end position="134"/>
    </location>
</feature>
<name>A0ABR3MPC2_9TELE</name>
<sequence>MLVASEFWLPCVGREGSGPPVKPQPSDTAKGGSQRIVEDLKDIAPHRGTENTTDYTRMVFRGPTQVQTRESAHILMVAELPASIANLSALTHENSGPHTKFESQFRLQFKLTYQAEHKLFPKHPGDGEERERMVKPSGSRCQSGRIHLDRDG</sequence>
<protein>
    <submittedName>
        <fullName evidence="2">Uncharacterized protein</fullName>
    </submittedName>
</protein>
<dbReference type="Proteomes" id="UP001558613">
    <property type="component" value="Unassembled WGS sequence"/>
</dbReference>
<comment type="caution">
    <text evidence="2">The sequence shown here is derived from an EMBL/GenBank/DDBJ whole genome shotgun (WGS) entry which is preliminary data.</text>
</comment>
<keyword evidence="3" id="KW-1185">Reference proteome</keyword>
<evidence type="ECO:0000313" key="2">
    <source>
        <dbReference type="EMBL" id="KAL1266480.1"/>
    </source>
</evidence>
<evidence type="ECO:0000313" key="3">
    <source>
        <dbReference type="Proteomes" id="UP001558613"/>
    </source>
</evidence>
<gene>
    <name evidence="2" type="ORF">QQF64_002155</name>
</gene>
<feature type="region of interest" description="Disordered" evidence="1">
    <location>
        <begin position="119"/>
        <end position="152"/>
    </location>
</feature>
<proteinExistence type="predicted"/>
<organism evidence="2 3">
    <name type="scientific">Cirrhinus molitorella</name>
    <name type="common">mud carp</name>
    <dbReference type="NCBI Taxonomy" id="172907"/>
    <lineage>
        <taxon>Eukaryota</taxon>
        <taxon>Metazoa</taxon>
        <taxon>Chordata</taxon>
        <taxon>Craniata</taxon>
        <taxon>Vertebrata</taxon>
        <taxon>Euteleostomi</taxon>
        <taxon>Actinopterygii</taxon>
        <taxon>Neopterygii</taxon>
        <taxon>Teleostei</taxon>
        <taxon>Ostariophysi</taxon>
        <taxon>Cypriniformes</taxon>
        <taxon>Cyprinidae</taxon>
        <taxon>Labeoninae</taxon>
        <taxon>Labeonini</taxon>
        <taxon>Cirrhinus</taxon>
    </lineage>
</organism>
<evidence type="ECO:0000256" key="1">
    <source>
        <dbReference type="SAM" id="MobiDB-lite"/>
    </source>
</evidence>
<reference evidence="2 3" key="1">
    <citation type="submission" date="2023-09" db="EMBL/GenBank/DDBJ databases">
        <authorList>
            <person name="Wang M."/>
        </authorList>
    </citation>
    <scope>NUCLEOTIDE SEQUENCE [LARGE SCALE GENOMIC DNA]</scope>
    <source>
        <strain evidence="2">GT-2023</strain>
        <tissue evidence="2">Liver</tissue>
    </source>
</reference>
<dbReference type="EMBL" id="JAYMGO010000010">
    <property type="protein sequence ID" value="KAL1266480.1"/>
    <property type="molecule type" value="Genomic_DNA"/>
</dbReference>
<feature type="region of interest" description="Disordered" evidence="1">
    <location>
        <begin position="13"/>
        <end position="34"/>
    </location>
</feature>